<gene>
    <name evidence="3" type="ORF">ACJMK2_014152</name>
</gene>
<comment type="caution">
    <text evidence="3">The sequence shown here is derived from an EMBL/GenBank/DDBJ whole genome shotgun (WGS) entry which is preliminary data.</text>
</comment>
<dbReference type="AlphaFoldDB" id="A0ABD3V318"/>
<dbReference type="PANTHER" id="PTHR36981:SF1">
    <property type="entry name" value="P2X PURINORECEPTOR 7 INTRACELLULAR DOMAIN-CONTAINING PROTEIN"/>
    <property type="match status" value="1"/>
</dbReference>
<proteinExistence type="predicted"/>
<evidence type="ECO:0000313" key="4">
    <source>
        <dbReference type="Proteomes" id="UP001634394"/>
    </source>
</evidence>
<feature type="region of interest" description="Disordered" evidence="1">
    <location>
        <begin position="1"/>
        <end position="56"/>
    </location>
</feature>
<evidence type="ECO:0000256" key="1">
    <source>
        <dbReference type="SAM" id="MobiDB-lite"/>
    </source>
</evidence>
<keyword evidence="4" id="KW-1185">Reference proteome</keyword>
<protein>
    <recommendedName>
        <fullName evidence="2">P2X purinoreceptor 7 intracellular domain-containing protein</fullName>
    </recommendedName>
</protein>
<sequence>MATRYVSQSEDEPELEYSSSSFDEGQEDISEKGVEPYRYEPNTSEQSALEEESEGIERDLDNRLTNTKWCLCALCQVMPTTEESQCCQEISKAKITGFNEVLQCITDHPGFLSVCLDPYVLETAYYQYRQQYDQHMEDSNERRRYVAYRQFVRWCWGFMGKEVRVPLPACAVNKIRQAFPSDTYTGFKWPN</sequence>
<evidence type="ECO:0000259" key="2">
    <source>
        <dbReference type="Pfam" id="PF20478"/>
    </source>
</evidence>
<evidence type="ECO:0000313" key="3">
    <source>
        <dbReference type="EMBL" id="KAL3854917.1"/>
    </source>
</evidence>
<dbReference type="PANTHER" id="PTHR36981">
    <property type="entry name" value="ZGC:195170"/>
    <property type="match status" value="1"/>
</dbReference>
<accession>A0ABD3V318</accession>
<dbReference type="EMBL" id="JBJQND010000014">
    <property type="protein sequence ID" value="KAL3854917.1"/>
    <property type="molecule type" value="Genomic_DNA"/>
</dbReference>
<feature type="compositionally biased region" description="Basic and acidic residues" evidence="1">
    <location>
        <begin position="29"/>
        <end position="38"/>
    </location>
</feature>
<dbReference type="InterPro" id="IPR046815">
    <property type="entry name" value="P2RX7_C"/>
</dbReference>
<feature type="domain" description="P2X purinoreceptor 7 intracellular" evidence="2">
    <location>
        <begin position="40"/>
        <end position="188"/>
    </location>
</feature>
<name>A0ABD3V318_SINWO</name>
<dbReference type="Proteomes" id="UP001634394">
    <property type="component" value="Unassembled WGS sequence"/>
</dbReference>
<dbReference type="Pfam" id="PF20478">
    <property type="entry name" value="P2RX7_C"/>
    <property type="match status" value="1"/>
</dbReference>
<reference evidence="3 4" key="1">
    <citation type="submission" date="2024-11" db="EMBL/GenBank/DDBJ databases">
        <title>Chromosome-level genome assembly of the freshwater bivalve Anodonta woodiana.</title>
        <authorList>
            <person name="Chen X."/>
        </authorList>
    </citation>
    <scope>NUCLEOTIDE SEQUENCE [LARGE SCALE GENOMIC DNA]</scope>
    <source>
        <strain evidence="3">MN2024</strain>
        <tissue evidence="3">Gills</tissue>
    </source>
</reference>
<organism evidence="3 4">
    <name type="scientific">Sinanodonta woodiana</name>
    <name type="common">Chinese pond mussel</name>
    <name type="synonym">Anodonta woodiana</name>
    <dbReference type="NCBI Taxonomy" id="1069815"/>
    <lineage>
        <taxon>Eukaryota</taxon>
        <taxon>Metazoa</taxon>
        <taxon>Spiralia</taxon>
        <taxon>Lophotrochozoa</taxon>
        <taxon>Mollusca</taxon>
        <taxon>Bivalvia</taxon>
        <taxon>Autobranchia</taxon>
        <taxon>Heteroconchia</taxon>
        <taxon>Palaeoheterodonta</taxon>
        <taxon>Unionida</taxon>
        <taxon>Unionoidea</taxon>
        <taxon>Unionidae</taxon>
        <taxon>Unioninae</taxon>
        <taxon>Sinanodonta</taxon>
    </lineage>
</organism>